<reference evidence="2" key="1">
    <citation type="submission" date="2020-08" db="EMBL/GenBank/DDBJ databases">
        <title>Multicomponent nature underlies the extraordinary mechanical properties of spider dragline silk.</title>
        <authorList>
            <person name="Kono N."/>
            <person name="Nakamura H."/>
            <person name="Mori M."/>
            <person name="Yoshida Y."/>
            <person name="Ohtoshi R."/>
            <person name="Malay A.D."/>
            <person name="Moran D.A.P."/>
            <person name="Tomita M."/>
            <person name="Numata K."/>
            <person name="Arakawa K."/>
        </authorList>
    </citation>
    <scope>NUCLEOTIDE SEQUENCE</scope>
</reference>
<comment type="caution">
    <text evidence="2">The sequence shown here is derived from an EMBL/GenBank/DDBJ whole genome shotgun (WGS) entry which is preliminary data.</text>
</comment>
<feature type="region of interest" description="Disordered" evidence="1">
    <location>
        <begin position="1"/>
        <end position="20"/>
    </location>
</feature>
<dbReference type="AlphaFoldDB" id="A0A8X7BEM7"/>
<evidence type="ECO:0000256" key="1">
    <source>
        <dbReference type="SAM" id="MobiDB-lite"/>
    </source>
</evidence>
<name>A0A8X7BEM7_TRICX</name>
<keyword evidence="3" id="KW-1185">Reference proteome</keyword>
<organism evidence="2 3">
    <name type="scientific">Trichonephila clavipes</name>
    <name type="common">Golden silk orbweaver</name>
    <name type="synonym">Nephila clavipes</name>
    <dbReference type="NCBI Taxonomy" id="2585209"/>
    <lineage>
        <taxon>Eukaryota</taxon>
        <taxon>Metazoa</taxon>
        <taxon>Ecdysozoa</taxon>
        <taxon>Arthropoda</taxon>
        <taxon>Chelicerata</taxon>
        <taxon>Arachnida</taxon>
        <taxon>Araneae</taxon>
        <taxon>Araneomorphae</taxon>
        <taxon>Entelegynae</taxon>
        <taxon>Araneoidea</taxon>
        <taxon>Nephilidae</taxon>
        <taxon>Trichonephila</taxon>
    </lineage>
</organism>
<evidence type="ECO:0000313" key="3">
    <source>
        <dbReference type="Proteomes" id="UP000887159"/>
    </source>
</evidence>
<dbReference type="EMBL" id="BMAU01021381">
    <property type="protein sequence ID" value="GFY27829.1"/>
    <property type="molecule type" value="Genomic_DNA"/>
</dbReference>
<dbReference type="Proteomes" id="UP000887159">
    <property type="component" value="Unassembled WGS sequence"/>
</dbReference>
<evidence type="ECO:0000313" key="2">
    <source>
        <dbReference type="EMBL" id="GFY27829.1"/>
    </source>
</evidence>
<proteinExistence type="predicted"/>
<protein>
    <submittedName>
        <fullName evidence="2">Uncharacterized protein</fullName>
    </submittedName>
</protein>
<gene>
    <name evidence="2" type="primary">NCL1_20796</name>
    <name evidence="2" type="ORF">TNCV_242941</name>
</gene>
<sequence length="166" mass="18422">MGSFHHRYPTESGEFAGSKSGFRRHRGFPISFREMHLNRAPSKNQSLRGRSFATALSKNSYRCEGLTPAPSKTQSFIAAGASTQSTLQSASRSHQFRRIPCQVHGRRCLGTHCVFPDALSSPERKQTKHIVDASLVTPRTKFRNSFAEINEKTGISATLAARAWCP</sequence>
<accession>A0A8X7BEM7</accession>